<feature type="compositionally biased region" description="Polar residues" evidence="9">
    <location>
        <begin position="253"/>
        <end position="265"/>
    </location>
</feature>
<feature type="domain" description="ABC transporter" evidence="12">
    <location>
        <begin position="318"/>
        <end position="560"/>
    </location>
</feature>
<dbReference type="InterPro" id="IPR018490">
    <property type="entry name" value="cNMP-bd_dom_sf"/>
</dbReference>
<dbReference type="PROSITE" id="PS00889">
    <property type="entry name" value="CNMP_BINDING_2"/>
    <property type="match status" value="1"/>
</dbReference>
<dbReference type="PROSITE" id="PS50042">
    <property type="entry name" value="CNMP_BINDING_3"/>
    <property type="match status" value="2"/>
</dbReference>
<feature type="transmembrane region" description="Helical" evidence="10">
    <location>
        <begin position="788"/>
        <end position="810"/>
    </location>
</feature>
<evidence type="ECO:0000259" key="12">
    <source>
        <dbReference type="PROSITE" id="PS50893"/>
    </source>
</evidence>
<dbReference type="GO" id="GO:0005524">
    <property type="term" value="F:ATP binding"/>
    <property type="evidence" value="ECO:0007669"/>
    <property type="project" value="UniProtKB-KW"/>
</dbReference>
<dbReference type="FunFam" id="3.40.50.300:FF:000622">
    <property type="entry name" value="ATP-binding cassette sub-family G member 2"/>
    <property type="match status" value="1"/>
</dbReference>
<dbReference type="SMART" id="SM00382">
    <property type="entry name" value="AAA"/>
    <property type="match status" value="1"/>
</dbReference>
<feature type="transmembrane region" description="Helical" evidence="10">
    <location>
        <begin position="761"/>
        <end position="782"/>
    </location>
</feature>
<keyword evidence="8 10" id="KW-0472">Membrane</keyword>
<feature type="region of interest" description="Disordered" evidence="9">
    <location>
        <begin position="980"/>
        <end position="1029"/>
    </location>
</feature>
<evidence type="ECO:0000256" key="9">
    <source>
        <dbReference type="SAM" id="MobiDB-lite"/>
    </source>
</evidence>
<dbReference type="InterPro" id="IPR050352">
    <property type="entry name" value="ABCG_transporters"/>
</dbReference>
<dbReference type="InterPro" id="IPR014710">
    <property type="entry name" value="RmlC-like_jellyroll"/>
</dbReference>
<reference evidence="14" key="1">
    <citation type="submission" date="2016-11" db="UniProtKB">
        <authorList>
            <consortium name="WormBaseParasite"/>
        </authorList>
    </citation>
    <scope>IDENTIFICATION</scope>
</reference>
<dbReference type="GO" id="GO:0015562">
    <property type="term" value="F:efflux transmembrane transporter activity"/>
    <property type="evidence" value="ECO:0007669"/>
    <property type="project" value="UniProtKB-ARBA"/>
</dbReference>
<dbReference type="GO" id="GO:0016324">
    <property type="term" value="C:apical plasma membrane"/>
    <property type="evidence" value="ECO:0007669"/>
    <property type="project" value="UniProtKB-ARBA"/>
</dbReference>
<dbReference type="PANTHER" id="PTHR48041">
    <property type="entry name" value="ABC TRANSPORTER G FAMILY MEMBER 28"/>
    <property type="match status" value="1"/>
</dbReference>
<keyword evidence="7 10" id="KW-1133">Transmembrane helix</keyword>
<evidence type="ECO:0000256" key="6">
    <source>
        <dbReference type="ARBA" id="ARBA00022840"/>
    </source>
</evidence>
<dbReference type="InterPro" id="IPR027417">
    <property type="entry name" value="P-loop_NTPase"/>
</dbReference>
<dbReference type="SMART" id="SM00100">
    <property type="entry name" value="cNMP"/>
    <property type="match status" value="2"/>
</dbReference>
<dbReference type="GO" id="GO:0008514">
    <property type="term" value="F:organic anion transmembrane transporter activity"/>
    <property type="evidence" value="ECO:0007669"/>
    <property type="project" value="UniProtKB-ARBA"/>
</dbReference>
<dbReference type="GO" id="GO:0016887">
    <property type="term" value="F:ATP hydrolysis activity"/>
    <property type="evidence" value="ECO:0007669"/>
    <property type="project" value="InterPro"/>
</dbReference>
<evidence type="ECO:0000256" key="3">
    <source>
        <dbReference type="ARBA" id="ARBA00022448"/>
    </source>
</evidence>
<feature type="region of interest" description="Disordered" evidence="9">
    <location>
        <begin position="1"/>
        <end position="129"/>
    </location>
</feature>
<evidence type="ECO:0000256" key="10">
    <source>
        <dbReference type="SAM" id="Phobius"/>
    </source>
</evidence>
<feature type="compositionally biased region" description="Gly residues" evidence="9">
    <location>
        <begin position="34"/>
        <end position="43"/>
    </location>
</feature>
<keyword evidence="3" id="KW-0813">Transport</keyword>
<proteinExistence type="inferred from homology"/>
<dbReference type="PROSITE" id="PS50893">
    <property type="entry name" value="ABC_TRANSPORTER_2"/>
    <property type="match status" value="1"/>
</dbReference>
<feature type="transmembrane region" description="Helical" evidence="10">
    <location>
        <begin position="879"/>
        <end position="899"/>
    </location>
</feature>
<evidence type="ECO:0000256" key="1">
    <source>
        <dbReference type="ARBA" id="ARBA00004141"/>
    </source>
</evidence>
<feature type="domain" description="Cyclic nucleotide-binding" evidence="11">
    <location>
        <begin position="1156"/>
        <end position="1296"/>
    </location>
</feature>
<dbReference type="GO" id="GO:0140359">
    <property type="term" value="F:ABC-type transporter activity"/>
    <property type="evidence" value="ECO:0007669"/>
    <property type="project" value="InterPro"/>
</dbReference>
<keyword evidence="4 10" id="KW-0812">Transmembrane</keyword>
<dbReference type="SUPFAM" id="SSF51206">
    <property type="entry name" value="cAMP-binding domain-like"/>
    <property type="match status" value="2"/>
</dbReference>
<dbReference type="CDD" id="cd00038">
    <property type="entry name" value="CAP_ED"/>
    <property type="match status" value="2"/>
</dbReference>
<name>A0A1I8FUW4_9PLAT</name>
<dbReference type="CDD" id="cd03213">
    <property type="entry name" value="ABCG_EPDR"/>
    <property type="match status" value="1"/>
</dbReference>
<evidence type="ECO:0000256" key="5">
    <source>
        <dbReference type="ARBA" id="ARBA00022741"/>
    </source>
</evidence>
<dbReference type="InterPro" id="IPR003593">
    <property type="entry name" value="AAA+_ATPase"/>
</dbReference>
<dbReference type="InterPro" id="IPR013525">
    <property type="entry name" value="ABC2_TM"/>
</dbReference>
<keyword evidence="6" id="KW-0067">ATP-binding</keyword>
<feature type="transmembrane region" description="Helical" evidence="10">
    <location>
        <begin position="683"/>
        <end position="704"/>
    </location>
</feature>
<feature type="transmembrane region" description="Helical" evidence="10">
    <location>
        <begin position="650"/>
        <end position="671"/>
    </location>
</feature>
<feature type="region of interest" description="Disordered" evidence="9">
    <location>
        <begin position="1377"/>
        <end position="1398"/>
    </location>
</feature>
<evidence type="ECO:0000313" key="13">
    <source>
        <dbReference type="Proteomes" id="UP000095280"/>
    </source>
</evidence>
<feature type="domain" description="Cyclic nucleotide-binding" evidence="11">
    <location>
        <begin position="1299"/>
        <end position="1349"/>
    </location>
</feature>
<comment type="subcellular location">
    <subcellularLocation>
        <location evidence="1">Membrane</location>
        <topology evidence="1">Multi-pass membrane protein</topology>
    </subcellularLocation>
</comment>
<dbReference type="InterPro" id="IPR018488">
    <property type="entry name" value="cNMP-bd_CS"/>
</dbReference>
<feature type="region of interest" description="Disordered" evidence="9">
    <location>
        <begin position="180"/>
        <end position="218"/>
    </location>
</feature>
<evidence type="ECO:0000259" key="11">
    <source>
        <dbReference type="PROSITE" id="PS50042"/>
    </source>
</evidence>
<dbReference type="PANTHER" id="PTHR48041:SF116">
    <property type="entry name" value="PROTEIN BROWN"/>
    <property type="match status" value="1"/>
</dbReference>
<dbReference type="Pfam" id="PF00005">
    <property type="entry name" value="ABC_tran"/>
    <property type="match status" value="1"/>
</dbReference>
<dbReference type="PROSITE" id="PS00888">
    <property type="entry name" value="CNMP_BINDING_1"/>
    <property type="match status" value="1"/>
</dbReference>
<evidence type="ECO:0000256" key="8">
    <source>
        <dbReference type="ARBA" id="ARBA00023136"/>
    </source>
</evidence>
<dbReference type="Gene3D" id="3.40.50.300">
    <property type="entry name" value="P-loop containing nucleotide triphosphate hydrolases"/>
    <property type="match status" value="1"/>
</dbReference>
<accession>A0A1I8FUW4</accession>
<evidence type="ECO:0000256" key="4">
    <source>
        <dbReference type="ARBA" id="ARBA00022692"/>
    </source>
</evidence>
<dbReference type="WBParaSite" id="maker-uti_cns_0000050-snap-gene-0.14-mRNA-1">
    <property type="protein sequence ID" value="maker-uti_cns_0000050-snap-gene-0.14-mRNA-1"/>
    <property type="gene ID" value="maker-uti_cns_0000050-snap-gene-0.14"/>
</dbReference>
<sequence>MEMITRGRSPMKGYHAMSGAEMSPPGGPPDSGLISGGVGGSESNGGAAVSVATNGVAEPSSSGIGGSRGSSHRRSGNANTGQQEVVAKFTERSPRRQSSPPDWGHVYYDKSQQQQRPRRSASPPSPRTIRAAAVSRVDQVSLFQGAAHASAATQGVKDQPLLSASQGSLRDVKAMEAAAAAASTDASSNRNLQRPTTSQHPTNGGGGTGTAAVSYKKSDSGNDGFGAVVLELDAPPSHLRQEKQSDACYSRDISASNGDLSNPQPVVSKHSSRYRPMQYGGGANGGGNSFAAEVDTNSTGRHRTSSTRSGSVITFRNIRYEVMVKRFPWSKAEKKVVLNGISGIMHPGLNAIMGPTGSGKSSLLDVLAGRKDPQFLRGEVLVDGAEQPDNFKCMSGYVVQDDIVMGTLTVRENLSFSAALRLPGNTSAHVRKEKVDNVIQELGLSKVADSKIGTELIRGVSGGERKRTNIGMELITDPPVLFLDEPTTGLDAFTAGSVIRTLKMLANSGRTIIFSIHQPKYSIYRLFDNLTLVVAGCVVYHGNAGDNPLDYFARIVADRDSILDTDVLKSQSEAISNRLIEAWRESGLSDRLEQQVDDIYQRSLNRECVSTDVKVKKVPRVEYPTSVCNQIIWVSWRTGLNLFRNPQSSIIQLVVYLFFGISLGTVFFSLDTSLESGIQNRQGLFFFLLLQMVFVNLGAVEVFIKERVIFIHESSSGFYRISVYFLAKIFCDMLPIKTLPVLLFMPIVYFMAKLKLTAGAFFFYELNLVLATCGACGVAFFISASVSVFGIANIFISIIYVFMMIFGGFLMNIGSMGDWLSWCKYLSLFNYAFSALSVNEFAGMEFCPTTDVANVTRTCKDGYMVLSDQKIAYSTGWDLWSNVLGMLLITFFFLGLCYVQLRRINKYNWQQLLACRRLSGASSAVPAVPSLTSGRDGGQNLRRRSSQPSQAALSCCPSSHWQVRRPHASGTWRHWKKRPLSVSANARPAERQRRWSQRHPRQPPPLLPLPPRLSPRPPPSASQPKMATTQNRMLGEVECHTDSSRFLTVVTRLIRASVFLSIVLAAQTRQRGVHKPRLADAAVAKNDALKGPATLHIGAESYRRRPVTMDTELLAERVNRALLVEPQRRNEDDMRMIMAWFKDLSRAEAQRGKMCVLGELEDNVLKELVKYSVLETQTRGKLLIRQGENGDFMYIILLGECEVRVSSSEGPACKEGDVIHGGAKEFGDALGVLVGVVGQGAVIGEVALLRKVVRTANVIVSSDSCTMIRISRSLYQRTLESSLEKLEQERESFASSFHLVSNFNPKLKQQFIRALMKQKYNNSDIIVRQGDKIEDVYFIVSGEVLLYVDTRRLAGQYELHLQAKNVYSVLPSSGAPKFDRKSAVGPRRRRPQTSSAGFGSGPRVIWSCVSRHGMLGDFEVLAQLPSRMATAVSQTEAVLFRMTLSEFRRLILREGRETAKMARLTAKTALQFRNDMRREKLGPRGLAGSEVNFVDYLIRAIDQSALPTS</sequence>
<dbReference type="Pfam" id="PF00027">
    <property type="entry name" value="cNMP_binding"/>
    <property type="match status" value="1"/>
</dbReference>
<dbReference type="SUPFAM" id="SSF52540">
    <property type="entry name" value="P-loop containing nucleoside triphosphate hydrolases"/>
    <property type="match status" value="1"/>
</dbReference>
<keyword evidence="5" id="KW-0547">Nucleotide-binding</keyword>
<feature type="region of interest" description="Disordered" evidence="9">
    <location>
        <begin position="925"/>
        <end position="953"/>
    </location>
</feature>
<evidence type="ECO:0000256" key="2">
    <source>
        <dbReference type="ARBA" id="ARBA00005814"/>
    </source>
</evidence>
<evidence type="ECO:0000313" key="14">
    <source>
        <dbReference type="WBParaSite" id="maker-uti_cns_0000050-snap-gene-0.14-mRNA-1"/>
    </source>
</evidence>
<dbReference type="Gene3D" id="2.60.120.10">
    <property type="entry name" value="Jelly Rolls"/>
    <property type="match status" value="2"/>
</dbReference>
<feature type="compositionally biased region" description="Polar residues" evidence="9">
    <location>
        <begin position="189"/>
        <end position="202"/>
    </location>
</feature>
<dbReference type="Pfam" id="PF01061">
    <property type="entry name" value="ABC2_membrane"/>
    <property type="match status" value="1"/>
</dbReference>
<dbReference type="InterPro" id="IPR003439">
    <property type="entry name" value="ABC_transporter-like_ATP-bd"/>
</dbReference>
<feature type="transmembrane region" description="Helical" evidence="10">
    <location>
        <begin position="724"/>
        <end position="749"/>
    </location>
</feature>
<protein>
    <submittedName>
        <fullName evidence="14">Broad substrate specificity ATP-binding cassette transporter ABCG2</fullName>
    </submittedName>
</protein>
<comment type="similarity">
    <text evidence="2">Belongs to the ABC transporter superfamily. ABCG family. Eye pigment precursor importer (TC 3.A.1.204) subfamily.</text>
</comment>
<dbReference type="InterPro" id="IPR000595">
    <property type="entry name" value="cNMP-bd_dom"/>
</dbReference>
<dbReference type="Proteomes" id="UP000095280">
    <property type="component" value="Unplaced"/>
</dbReference>
<feature type="region of interest" description="Disordered" evidence="9">
    <location>
        <begin position="252"/>
        <end position="271"/>
    </location>
</feature>
<organism evidence="13 14">
    <name type="scientific">Macrostomum lignano</name>
    <dbReference type="NCBI Taxonomy" id="282301"/>
    <lineage>
        <taxon>Eukaryota</taxon>
        <taxon>Metazoa</taxon>
        <taxon>Spiralia</taxon>
        <taxon>Lophotrochozoa</taxon>
        <taxon>Platyhelminthes</taxon>
        <taxon>Rhabditophora</taxon>
        <taxon>Macrostomorpha</taxon>
        <taxon>Macrostomida</taxon>
        <taxon>Macrostomidae</taxon>
        <taxon>Macrostomum</taxon>
    </lineage>
</organism>
<feature type="compositionally biased region" description="Pro residues" evidence="9">
    <location>
        <begin position="1002"/>
        <end position="1021"/>
    </location>
</feature>
<evidence type="ECO:0000256" key="7">
    <source>
        <dbReference type="ARBA" id="ARBA00022989"/>
    </source>
</evidence>
<keyword evidence="13" id="KW-1185">Reference proteome</keyword>